<gene>
    <name evidence="1" type="ORF">184DA_83</name>
</gene>
<reference evidence="1" key="1">
    <citation type="submission" date="2023-11" db="EMBL/GenBank/DDBJ databases">
        <title>Characterization of a newly isolated phage infecting non-aureus staphylococci isolated from bovine mastitis.</title>
        <authorList>
            <person name="Wanecka A."/>
            <person name="Marynowska M."/>
            <person name="Wesolowski W."/>
            <person name="Bloch S."/>
            <person name="Nejman-Falenczyk B."/>
            <person name="Neumann J."/>
            <person name="Krol J."/>
            <person name="Florek M."/>
            <person name="Ulanicki K."/>
            <person name="Napierala A."/>
            <person name="Twardon J."/>
            <person name="Wolska B."/>
            <person name="Porebska J."/>
            <person name="Ziubrzycka A."/>
            <person name="Czeretowicz I."/>
            <person name="Benisz M."/>
        </authorList>
    </citation>
    <scope>NUCLEOTIDE SEQUENCE</scope>
</reference>
<accession>A0AAU6MXC7</accession>
<organism evidence="1">
    <name type="scientific">Staphylococcus phage 184DA</name>
    <dbReference type="NCBI Taxonomy" id="3110532"/>
    <lineage>
        <taxon>Viruses</taxon>
        <taxon>Duplodnaviria</taxon>
        <taxon>Heunggongvirae</taxon>
        <taxon>Uroviricota</taxon>
        <taxon>Caudoviricetes</taxon>
    </lineage>
</organism>
<protein>
    <submittedName>
        <fullName evidence="1">Uncharacterized protein</fullName>
    </submittedName>
</protein>
<sequence>MFFFIRPYSFYHIILLSILNRFRRQFPRTSVSLLYSVTH</sequence>
<name>A0AAU6MXC7_9CAUD</name>
<evidence type="ECO:0000313" key="1">
    <source>
        <dbReference type="EMBL" id="WVX90689.1"/>
    </source>
</evidence>
<dbReference type="EMBL" id="OR885926">
    <property type="protein sequence ID" value="WVX90689.1"/>
    <property type="molecule type" value="Genomic_DNA"/>
</dbReference>
<proteinExistence type="predicted"/>